<proteinExistence type="predicted"/>
<dbReference type="STRING" id="1218108.GCA_000382425_00944"/>
<comment type="caution">
    <text evidence="2">The sequence shown here is derived from an EMBL/GenBank/DDBJ whole genome shotgun (WGS) entry which is preliminary data.</text>
</comment>
<feature type="transmembrane region" description="Helical" evidence="1">
    <location>
        <begin position="30"/>
        <end position="52"/>
    </location>
</feature>
<sequence>MERIYFFIFYTLLLFWEKISAPKIFSKFKAELSLIIIKILIYYCIIFSYSIINKTRPTLSLTEPIVFIPCGVIILLNIIIFDFSEKWKIYLIEFEALPKKKASLFIIISWIIIILIIVIFFILGDRFRKIS</sequence>
<gene>
    <name evidence="2" type="ORF">EB1_28160</name>
</gene>
<reference evidence="2 3" key="1">
    <citation type="submission" date="2019-07" db="EMBL/GenBank/DDBJ databases">
        <title>Whole genome shotgun sequence of Empedobacter brevis NBRC 14943.</title>
        <authorList>
            <person name="Hosoyama A."/>
            <person name="Uohara A."/>
            <person name="Ohji S."/>
            <person name="Ichikawa N."/>
        </authorList>
    </citation>
    <scope>NUCLEOTIDE SEQUENCE [LARGE SCALE GENOMIC DNA]</scope>
    <source>
        <strain evidence="2 3">NBRC 14943</strain>
    </source>
</reference>
<keyword evidence="1" id="KW-0812">Transmembrane</keyword>
<dbReference type="AlphaFoldDB" id="A0A511NJY2"/>
<dbReference type="RefSeq" id="WP_019974453.1">
    <property type="nucleotide sequence ID" value="NZ_BJXC01000022.1"/>
</dbReference>
<dbReference type="EMBL" id="BJXC01000022">
    <property type="protein sequence ID" value="GEM53026.1"/>
    <property type="molecule type" value="Genomic_DNA"/>
</dbReference>
<keyword evidence="1" id="KW-0472">Membrane</keyword>
<evidence type="ECO:0000313" key="3">
    <source>
        <dbReference type="Proteomes" id="UP000321245"/>
    </source>
</evidence>
<evidence type="ECO:0000313" key="2">
    <source>
        <dbReference type="EMBL" id="GEM53026.1"/>
    </source>
</evidence>
<name>A0A511NJY2_9FLAO</name>
<dbReference type="Proteomes" id="UP000321245">
    <property type="component" value="Unassembled WGS sequence"/>
</dbReference>
<evidence type="ECO:0000256" key="1">
    <source>
        <dbReference type="SAM" id="Phobius"/>
    </source>
</evidence>
<feature type="transmembrane region" description="Helical" evidence="1">
    <location>
        <begin position="104"/>
        <end position="123"/>
    </location>
</feature>
<accession>A0A511NJY2</accession>
<keyword evidence="1" id="KW-1133">Transmembrane helix</keyword>
<protein>
    <submittedName>
        <fullName evidence="2">Uncharacterized protein</fullName>
    </submittedName>
</protein>
<dbReference type="GeneID" id="84649181"/>
<keyword evidence="3" id="KW-1185">Reference proteome</keyword>
<organism evidence="2 3">
    <name type="scientific">Empedobacter brevis NBRC 14943 = ATCC 43319</name>
    <dbReference type="NCBI Taxonomy" id="1218108"/>
    <lineage>
        <taxon>Bacteria</taxon>
        <taxon>Pseudomonadati</taxon>
        <taxon>Bacteroidota</taxon>
        <taxon>Flavobacteriia</taxon>
        <taxon>Flavobacteriales</taxon>
        <taxon>Weeksellaceae</taxon>
        <taxon>Empedobacter</taxon>
    </lineage>
</organism>
<feature type="transmembrane region" description="Helical" evidence="1">
    <location>
        <begin position="64"/>
        <end position="84"/>
    </location>
</feature>